<dbReference type="InterPro" id="IPR013087">
    <property type="entry name" value="Znf_C2H2_type"/>
</dbReference>
<keyword evidence="3" id="KW-0677">Repeat</keyword>
<evidence type="ECO:0000259" key="9">
    <source>
        <dbReference type="PROSITE" id="PS50157"/>
    </source>
</evidence>
<dbReference type="InterPro" id="IPR036236">
    <property type="entry name" value="Znf_C2H2_sf"/>
</dbReference>
<dbReference type="SMART" id="SM00355">
    <property type="entry name" value="ZnF_C2H2"/>
    <property type="match status" value="2"/>
</dbReference>
<feature type="domain" description="C2H2-type" evidence="9">
    <location>
        <begin position="10"/>
        <end position="37"/>
    </location>
</feature>
<proteinExistence type="predicted"/>
<evidence type="ECO:0000313" key="11">
    <source>
        <dbReference type="Proteomes" id="UP001305779"/>
    </source>
</evidence>
<evidence type="ECO:0000256" key="5">
    <source>
        <dbReference type="ARBA" id="ARBA00022833"/>
    </source>
</evidence>
<keyword evidence="2" id="KW-0479">Metal-binding</keyword>
<feature type="compositionally biased region" description="Polar residues" evidence="8">
    <location>
        <begin position="81"/>
        <end position="95"/>
    </location>
</feature>
<evidence type="ECO:0000256" key="8">
    <source>
        <dbReference type="SAM" id="MobiDB-lite"/>
    </source>
</evidence>
<keyword evidence="11" id="KW-1185">Reference proteome</keyword>
<evidence type="ECO:0000256" key="2">
    <source>
        <dbReference type="ARBA" id="ARBA00022723"/>
    </source>
</evidence>
<protein>
    <recommendedName>
        <fullName evidence="9">C2H2-type domain-containing protein</fullName>
    </recommendedName>
</protein>
<dbReference type="Gene3D" id="3.30.160.60">
    <property type="entry name" value="Classic Zinc Finger"/>
    <property type="match status" value="2"/>
</dbReference>
<dbReference type="PROSITE" id="PS00028">
    <property type="entry name" value="ZINC_FINGER_C2H2_1"/>
    <property type="match status" value="2"/>
</dbReference>
<dbReference type="InterPro" id="IPR007219">
    <property type="entry name" value="XnlR_reg_dom"/>
</dbReference>
<dbReference type="Pfam" id="PF00096">
    <property type="entry name" value="zf-C2H2"/>
    <property type="match status" value="2"/>
</dbReference>
<dbReference type="PANTHER" id="PTHR40626">
    <property type="entry name" value="MIP31509P"/>
    <property type="match status" value="1"/>
</dbReference>
<evidence type="ECO:0000256" key="7">
    <source>
        <dbReference type="PROSITE-ProRule" id="PRU00042"/>
    </source>
</evidence>
<dbReference type="Pfam" id="PF04082">
    <property type="entry name" value="Fungal_trans"/>
    <property type="match status" value="1"/>
</dbReference>
<dbReference type="Proteomes" id="UP001305779">
    <property type="component" value="Unassembled WGS sequence"/>
</dbReference>
<sequence length="690" mass="77420">MSSRKGTSGGTCEYCGNSYSKREHYQRHVRTHTRERPYSCDLCSATFSRKDTLHRHARARHPEAGSPSQGVDEQGGHSRQESMQSLQDGLQTPPQTDHAFDHAMSSNADFASMQFSLNSSIDPCSTMFDWPWDDSMNLDPSFSLESLGTYDLNTASPSIPWLPLRSEAERPYENMQQDTLRPPPNISQSWFSSMSNKSKYPTQPWASPNVSDTTGTTGDEISRDVLADSLQQRVPDTTLPPTQFLNRCLHMFTTRLWPLIPIVHLPTFEPARTNPLLLLSICSLGALAIGSEEALYHGERLFDGVQKAILVSFAPNRIADEHSLAILQAAMIGQTYALLSGSAANLLTAQCFHGTMGVSIRTFYDQWANPKDSSMVLNEQSSPSDWEPWIREQTAIRLLNCIHVHNGEVFATVHQPALLRAHPFNVRLAADDKLFLSKTADEWVSMRARYARHQPEPHSLFSTCASLDCFVAEIYHRKTGPFNRTNVAADDEIYTSLITWFNESAQLIESDGAKRLSLLMLWHSCFVLLLSDLDLVERVCGRDGSNISQEDTTMLHAWITTPQAKQCVVHALLIYILLERFRVSEVPAIHVARVAWQAGLVLATYSFFARTEPNINITEAISSCPALKAARRTPLFTQSDWATVDQSATPERCRTTAFSLSATLRHLGPWQNGVRYAKTLDQILHLFEPY</sequence>
<keyword evidence="4 7" id="KW-0863">Zinc-finger</keyword>
<evidence type="ECO:0000256" key="1">
    <source>
        <dbReference type="ARBA" id="ARBA00004123"/>
    </source>
</evidence>
<dbReference type="SUPFAM" id="SSF57667">
    <property type="entry name" value="beta-beta-alpha zinc fingers"/>
    <property type="match status" value="1"/>
</dbReference>
<keyword evidence="6" id="KW-0539">Nucleus</keyword>
<evidence type="ECO:0000256" key="3">
    <source>
        <dbReference type="ARBA" id="ARBA00022737"/>
    </source>
</evidence>
<dbReference type="InterPro" id="IPR051059">
    <property type="entry name" value="VerF-like"/>
</dbReference>
<dbReference type="PROSITE" id="PS50157">
    <property type="entry name" value="ZINC_FINGER_C2H2_2"/>
    <property type="match status" value="2"/>
</dbReference>
<dbReference type="PANTHER" id="PTHR40626:SF11">
    <property type="entry name" value="ZINC FINGER PROTEIN YPR022C"/>
    <property type="match status" value="1"/>
</dbReference>
<comment type="caution">
    <text evidence="10">The sequence shown here is derived from an EMBL/GenBank/DDBJ whole genome shotgun (WGS) entry which is preliminary data.</text>
</comment>
<organism evidence="10 11">
    <name type="scientific">Zasmidium cellare</name>
    <name type="common">Wine cellar mold</name>
    <name type="synonym">Racodium cellare</name>
    <dbReference type="NCBI Taxonomy" id="395010"/>
    <lineage>
        <taxon>Eukaryota</taxon>
        <taxon>Fungi</taxon>
        <taxon>Dikarya</taxon>
        <taxon>Ascomycota</taxon>
        <taxon>Pezizomycotina</taxon>
        <taxon>Dothideomycetes</taxon>
        <taxon>Dothideomycetidae</taxon>
        <taxon>Mycosphaerellales</taxon>
        <taxon>Mycosphaerellaceae</taxon>
        <taxon>Zasmidium</taxon>
    </lineage>
</organism>
<evidence type="ECO:0000313" key="10">
    <source>
        <dbReference type="EMBL" id="KAK4497117.1"/>
    </source>
</evidence>
<dbReference type="EMBL" id="JAXOVC010000009">
    <property type="protein sequence ID" value="KAK4497117.1"/>
    <property type="molecule type" value="Genomic_DNA"/>
</dbReference>
<gene>
    <name evidence="10" type="ORF">PRZ48_011567</name>
</gene>
<reference evidence="10 11" key="1">
    <citation type="journal article" date="2023" name="G3 (Bethesda)">
        <title>A chromosome-level genome assembly of Zasmidium syzygii isolated from banana leaves.</title>
        <authorList>
            <person name="van Westerhoven A.C."/>
            <person name="Mehrabi R."/>
            <person name="Talebi R."/>
            <person name="Steentjes M.B.F."/>
            <person name="Corcolon B."/>
            <person name="Chong P.A."/>
            <person name="Kema G.H.J."/>
            <person name="Seidl M.F."/>
        </authorList>
    </citation>
    <scope>NUCLEOTIDE SEQUENCE [LARGE SCALE GENOMIC DNA]</scope>
    <source>
        <strain evidence="10 11">P124</strain>
    </source>
</reference>
<name>A0ABR0E6Q1_ZASCE</name>
<feature type="region of interest" description="Disordered" evidence="8">
    <location>
        <begin position="53"/>
        <end position="101"/>
    </location>
</feature>
<keyword evidence="5" id="KW-0862">Zinc</keyword>
<evidence type="ECO:0000256" key="4">
    <source>
        <dbReference type="ARBA" id="ARBA00022771"/>
    </source>
</evidence>
<accession>A0ABR0E6Q1</accession>
<comment type="subcellular location">
    <subcellularLocation>
        <location evidence="1">Nucleus</location>
    </subcellularLocation>
</comment>
<feature type="domain" description="C2H2-type" evidence="9">
    <location>
        <begin position="38"/>
        <end position="61"/>
    </location>
</feature>
<dbReference type="CDD" id="cd12148">
    <property type="entry name" value="fungal_TF_MHR"/>
    <property type="match status" value="1"/>
</dbReference>
<evidence type="ECO:0000256" key="6">
    <source>
        <dbReference type="ARBA" id="ARBA00023242"/>
    </source>
</evidence>